<dbReference type="PANTHER" id="PTHR30055:SF237">
    <property type="entry name" value="TRANSCRIPTIONAL REPRESSOR MCE3R"/>
    <property type="match status" value="1"/>
</dbReference>
<dbReference type="PROSITE" id="PS50977">
    <property type="entry name" value="HTH_TETR_2"/>
    <property type="match status" value="1"/>
</dbReference>
<dbReference type="InterPro" id="IPR009057">
    <property type="entry name" value="Homeodomain-like_sf"/>
</dbReference>
<dbReference type="Proteomes" id="UP001165041">
    <property type="component" value="Unassembled WGS sequence"/>
</dbReference>
<evidence type="ECO:0000313" key="6">
    <source>
        <dbReference type="Proteomes" id="UP001165041"/>
    </source>
</evidence>
<dbReference type="SUPFAM" id="SSF46689">
    <property type="entry name" value="Homeodomain-like"/>
    <property type="match status" value="1"/>
</dbReference>
<dbReference type="InterPro" id="IPR001647">
    <property type="entry name" value="HTH_TetR"/>
</dbReference>
<comment type="caution">
    <text evidence="5">The sequence shown here is derived from an EMBL/GenBank/DDBJ whole genome shotgun (WGS) entry which is preliminary data.</text>
</comment>
<proteinExistence type="predicted"/>
<dbReference type="PANTHER" id="PTHR30055">
    <property type="entry name" value="HTH-TYPE TRANSCRIPTIONAL REGULATOR RUTR"/>
    <property type="match status" value="1"/>
</dbReference>
<feature type="domain" description="HTH tetR-type" evidence="4">
    <location>
        <begin position="13"/>
        <end position="73"/>
    </location>
</feature>
<organism evidence="5 6">
    <name type="scientific">Kitasatospora phosalacinea</name>
    <dbReference type="NCBI Taxonomy" id="2065"/>
    <lineage>
        <taxon>Bacteria</taxon>
        <taxon>Bacillati</taxon>
        <taxon>Actinomycetota</taxon>
        <taxon>Actinomycetes</taxon>
        <taxon>Kitasatosporales</taxon>
        <taxon>Streptomycetaceae</taxon>
        <taxon>Kitasatospora</taxon>
    </lineage>
</organism>
<reference evidence="5" key="1">
    <citation type="submission" date="2023-02" db="EMBL/GenBank/DDBJ databases">
        <title>Kitasatospora phosalacinea NBRC 14627.</title>
        <authorList>
            <person name="Ichikawa N."/>
            <person name="Sato H."/>
            <person name="Tonouchi N."/>
        </authorList>
    </citation>
    <scope>NUCLEOTIDE SEQUENCE</scope>
    <source>
        <strain evidence="5">NBRC 14627</strain>
    </source>
</reference>
<sequence length="249" mass="26363">MGSMPNRATAPALPRRDQIRKEAARLFAARGFLGVGVDEIGKAVGISGPGLYRHFAGKDAMLADLLVGISERLLEEGRRREGEADGPRAALDSLIDGHIDFALDDRDLITLHDRELLHLKEADRRRVRRLQRGYVELWVAVVREAFPPLAVPEAEPVARAAVHAVFGLLNSTPHSAAPQAPQSAGPDAGPDAGAGAPAERSGSERSGSERSGSERSGLARDSMAALLRALAQGAFVAAAAEAEGPRPVR</sequence>
<name>A0A9W6QF74_9ACTN</name>
<dbReference type="Gene3D" id="1.10.357.10">
    <property type="entry name" value="Tetracycline Repressor, domain 2"/>
    <property type="match status" value="1"/>
</dbReference>
<feature type="compositionally biased region" description="Basic and acidic residues" evidence="3">
    <location>
        <begin position="201"/>
        <end position="213"/>
    </location>
</feature>
<dbReference type="AlphaFoldDB" id="A0A9W6QF74"/>
<feature type="region of interest" description="Disordered" evidence="3">
    <location>
        <begin position="173"/>
        <end position="219"/>
    </location>
</feature>
<feature type="DNA-binding region" description="H-T-H motif" evidence="2">
    <location>
        <begin position="36"/>
        <end position="55"/>
    </location>
</feature>
<evidence type="ECO:0000256" key="3">
    <source>
        <dbReference type="SAM" id="MobiDB-lite"/>
    </source>
</evidence>
<dbReference type="Gene3D" id="1.10.10.60">
    <property type="entry name" value="Homeodomain-like"/>
    <property type="match status" value="1"/>
</dbReference>
<dbReference type="PRINTS" id="PR00455">
    <property type="entry name" value="HTHTETR"/>
</dbReference>
<feature type="compositionally biased region" description="Low complexity" evidence="3">
    <location>
        <begin position="175"/>
        <end position="200"/>
    </location>
</feature>
<protein>
    <recommendedName>
        <fullName evidence="4">HTH tetR-type domain-containing protein</fullName>
    </recommendedName>
</protein>
<dbReference type="GO" id="GO:0000976">
    <property type="term" value="F:transcription cis-regulatory region binding"/>
    <property type="evidence" value="ECO:0007669"/>
    <property type="project" value="TreeGrafter"/>
</dbReference>
<evidence type="ECO:0000256" key="1">
    <source>
        <dbReference type="ARBA" id="ARBA00023125"/>
    </source>
</evidence>
<dbReference type="Pfam" id="PF00440">
    <property type="entry name" value="TetR_N"/>
    <property type="match status" value="1"/>
</dbReference>
<dbReference type="EMBL" id="BSSA01000053">
    <property type="protein sequence ID" value="GLW75310.1"/>
    <property type="molecule type" value="Genomic_DNA"/>
</dbReference>
<dbReference type="InterPro" id="IPR050109">
    <property type="entry name" value="HTH-type_TetR-like_transc_reg"/>
</dbReference>
<accession>A0A9W6QF74</accession>
<gene>
    <name evidence="5" type="ORF">Kpho02_76070</name>
</gene>
<dbReference type="Pfam" id="PF17932">
    <property type="entry name" value="TetR_C_24"/>
    <property type="match status" value="1"/>
</dbReference>
<evidence type="ECO:0000259" key="4">
    <source>
        <dbReference type="PROSITE" id="PS50977"/>
    </source>
</evidence>
<keyword evidence="1 2" id="KW-0238">DNA-binding</keyword>
<evidence type="ECO:0000256" key="2">
    <source>
        <dbReference type="PROSITE-ProRule" id="PRU00335"/>
    </source>
</evidence>
<dbReference type="InterPro" id="IPR041490">
    <property type="entry name" value="KstR2_TetR_C"/>
</dbReference>
<evidence type="ECO:0000313" key="5">
    <source>
        <dbReference type="EMBL" id="GLW75310.1"/>
    </source>
</evidence>
<dbReference type="InterPro" id="IPR036271">
    <property type="entry name" value="Tet_transcr_reg_TetR-rel_C_sf"/>
</dbReference>
<dbReference type="GO" id="GO:0003700">
    <property type="term" value="F:DNA-binding transcription factor activity"/>
    <property type="evidence" value="ECO:0007669"/>
    <property type="project" value="TreeGrafter"/>
</dbReference>
<dbReference type="SUPFAM" id="SSF48498">
    <property type="entry name" value="Tetracyclin repressor-like, C-terminal domain"/>
    <property type="match status" value="1"/>
</dbReference>